<comment type="caution">
    <text evidence="1">The sequence shown here is derived from an EMBL/GenBank/DDBJ whole genome shotgun (WGS) entry which is preliminary data.</text>
</comment>
<name>A0A371FTM8_MUCPR</name>
<evidence type="ECO:0000313" key="2">
    <source>
        <dbReference type="Proteomes" id="UP000257109"/>
    </source>
</evidence>
<protein>
    <submittedName>
        <fullName evidence="1">Uncharacterized protein</fullName>
    </submittedName>
</protein>
<keyword evidence="2" id="KW-1185">Reference proteome</keyword>
<gene>
    <name evidence="1" type="ORF">CR513_37625</name>
</gene>
<feature type="non-terminal residue" evidence="1">
    <location>
        <position position="1"/>
    </location>
</feature>
<sequence>MAVLLAVVSAAHAADAPAPSPTSPASVISPSVAVGFLTAAVALDMFSQKLSQRKVFKFFVYGMSRSSTRSSTMPSVEFALVLGGTTSKFWFKNKLYCFELARIEPLNYDTTCWCLNPLYEFISNR</sequence>
<evidence type="ECO:0000313" key="1">
    <source>
        <dbReference type="EMBL" id="RDX81668.1"/>
    </source>
</evidence>
<dbReference type="AlphaFoldDB" id="A0A371FTM8"/>
<organism evidence="1 2">
    <name type="scientific">Mucuna pruriens</name>
    <name type="common">Velvet bean</name>
    <name type="synonym">Dolichos pruriens</name>
    <dbReference type="NCBI Taxonomy" id="157652"/>
    <lineage>
        <taxon>Eukaryota</taxon>
        <taxon>Viridiplantae</taxon>
        <taxon>Streptophyta</taxon>
        <taxon>Embryophyta</taxon>
        <taxon>Tracheophyta</taxon>
        <taxon>Spermatophyta</taxon>
        <taxon>Magnoliopsida</taxon>
        <taxon>eudicotyledons</taxon>
        <taxon>Gunneridae</taxon>
        <taxon>Pentapetalae</taxon>
        <taxon>rosids</taxon>
        <taxon>fabids</taxon>
        <taxon>Fabales</taxon>
        <taxon>Fabaceae</taxon>
        <taxon>Papilionoideae</taxon>
        <taxon>50 kb inversion clade</taxon>
        <taxon>NPAAA clade</taxon>
        <taxon>indigoferoid/millettioid clade</taxon>
        <taxon>Phaseoleae</taxon>
        <taxon>Mucuna</taxon>
    </lineage>
</organism>
<accession>A0A371FTM8</accession>
<reference evidence="1" key="1">
    <citation type="submission" date="2018-05" db="EMBL/GenBank/DDBJ databases">
        <title>Draft genome of Mucuna pruriens seed.</title>
        <authorList>
            <person name="Nnadi N.E."/>
            <person name="Vos R."/>
            <person name="Hasami M.H."/>
            <person name="Devisetty U.K."/>
            <person name="Aguiy J.C."/>
        </authorList>
    </citation>
    <scope>NUCLEOTIDE SEQUENCE [LARGE SCALE GENOMIC DNA]</scope>
    <source>
        <strain evidence="1">JCA_2017</strain>
    </source>
</reference>
<proteinExistence type="predicted"/>
<dbReference type="Proteomes" id="UP000257109">
    <property type="component" value="Unassembled WGS sequence"/>
</dbReference>
<dbReference type="EMBL" id="QJKJ01007860">
    <property type="protein sequence ID" value="RDX81668.1"/>
    <property type="molecule type" value="Genomic_DNA"/>
</dbReference>